<dbReference type="AlphaFoldDB" id="A0A0C3BVK8"/>
<evidence type="ECO:0000313" key="1">
    <source>
        <dbReference type="EMBL" id="KIM90573.1"/>
    </source>
</evidence>
<dbReference type="OrthoDB" id="39734at2759"/>
<accession>A0A0C3BVK8</accession>
<reference evidence="1 2" key="1">
    <citation type="submission" date="2014-04" db="EMBL/GenBank/DDBJ databases">
        <authorList>
            <consortium name="DOE Joint Genome Institute"/>
            <person name="Kuo A."/>
            <person name="Tarkka M."/>
            <person name="Buscot F."/>
            <person name="Kohler A."/>
            <person name="Nagy L.G."/>
            <person name="Floudas D."/>
            <person name="Copeland A."/>
            <person name="Barry K.W."/>
            <person name="Cichocki N."/>
            <person name="Veneault-Fourrey C."/>
            <person name="LaButti K."/>
            <person name="Lindquist E.A."/>
            <person name="Lipzen A."/>
            <person name="Lundell T."/>
            <person name="Morin E."/>
            <person name="Murat C."/>
            <person name="Sun H."/>
            <person name="Tunlid A."/>
            <person name="Henrissat B."/>
            <person name="Grigoriev I.V."/>
            <person name="Hibbett D.S."/>
            <person name="Martin F."/>
            <person name="Nordberg H.P."/>
            <person name="Cantor M.N."/>
            <person name="Hua S.X."/>
        </authorList>
    </citation>
    <scope>NUCLEOTIDE SEQUENCE [LARGE SCALE GENOMIC DNA]</scope>
    <source>
        <strain evidence="1 2">F 1598</strain>
    </source>
</reference>
<name>A0A0C3BVK8_PILCF</name>
<protein>
    <submittedName>
        <fullName evidence="1">Uncharacterized protein</fullName>
    </submittedName>
</protein>
<gene>
    <name evidence="1" type="ORF">PILCRDRAFT_812333</name>
</gene>
<reference evidence="2" key="2">
    <citation type="submission" date="2015-01" db="EMBL/GenBank/DDBJ databases">
        <title>Evolutionary Origins and Diversification of the Mycorrhizal Mutualists.</title>
        <authorList>
            <consortium name="DOE Joint Genome Institute"/>
            <consortium name="Mycorrhizal Genomics Consortium"/>
            <person name="Kohler A."/>
            <person name="Kuo A."/>
            <person name="Nagy L.G."/>
            <person name="Floudas D."/>
            <person name="Copeland A."/>
            <person name="Barry K.W."/>
            <person name="Cichocki N."/>
            <person name="Veneault-Fourrey C."/>
            <person name="LaButti K."/>
            <person name="Lindquist E.A."/>
            <person name="Lipzen A."/>
            <person name="Lundell T."/>
            <person name="Morin E."/>
            <person name="Murat C."/>
            <person name="Riley R."/>
            <person name="Ohm R."/>
            <person name="Sun H."/>
            <person name="Tunlid A."/>
            <person name="Henrissat B."/>
            <person name="Grigoriev I.V."/>
            <person name="Hibbett D.S."/>
            <person name="Martin F."/>
        </authorList>
    </citation>
    <scope>NUCLEOTIDE SEQUENCE [LARGE SCALE GENOMIC DNA]</scope>
    <source>
        <strain evidence="2">F 1598</strain>
    </source>
</reference>
<evidence type="ECO:0000313" key="2">
    <source>
        <dbReference type="Proteomes" id="UP000054166"/>
    </source>
</evidence>
<proteinExistence type="predicted"/>
<dbReference type="InParanoid" id="A0A0C3BVK8"/>
<dbReference type="HOGENOM" id="CLU_2776785_0_0_1"/>
<organism evidence="1 2">
    <name type="scientific">Piloderma croceum (strain F 1598)</name>
    <dbReference type="NCBI Taxonomy" id="765440"/>
    <lineage>
        <taxon>Eukaryota</taxon>
        <taxon>Fungi</taxon>
        <taxon>Dikarya</taxon>
        <taxon>Basidiomycota</taxon>
        <taxon>Agaricomycotina</taxon>
        <taxon>Agaricomycetes</taxon>
        <taxon>Agaricomycetidae</taxon>
        <taxon>Atheliales</taxon>
        <taxon>Atheliaceae</taxon>
        <taxon>Piloderma</taxon>
    </lineage>
</organism>
<dbReference type="EMBL" id="KN832973">
    <property type="protein sequence ID" value="KIM90573.1"/>
    <property type="molecule type" value="Genomic_DNA"/>
</dbReference>
<dbReference type="Proteomes" id="UP000054166">
    <property type="component" value="Unassembled WGS sequence"/>
</dbReference>
<keyword evidence="2" id="KW-1185">Reference proteome</keyword>
<sequence>MLAEILHLHLRDEQLDEDVDLHNIPTLCVSAAMASVKDSVDNLSWTSPIPCKSGGAANTPHQNVRGWSC</sequence>